<reference evidence="2 3" key="1">
    <citation type="journal article" date="2017" name="G3 (Bethesda)">
        <title>The Physical Genome Mapping of Anopheles albimanus Corrected Scaffold Misassemblies and Identified Interarm Rearrangements in Genus Anopheles.</title>
        <authorList>
            <person name="Artemov G.N."/>
            <person name="Peery A.N."/>
            <person name="Jiang X."/>
            <person name="Tu Z."/>
            <person name="Stegniy V.N."/>
            <person name="Sharakhova M.V."/>
            <person name="Sharakhov I.V."/>
        </authorList>
    </citation>
    <scope>NUCLEOTIDE SEQUENCE [LARGE SCALE GENOMIC DNA]</scope>
    <source>
        <strain evidence="2 3">ALBI9_A</strain>
    </source>
</reference>
<proteinExistence type="predicted"/>
<dbReference type="VEuPathDB" id="VectorBase:AALB20_037081"/>
<name>A0A182FEV1_ANOAL</name>
<evidence type="ECO:0000256" key="1">
    <source>
        <dbReference type="SAM" id="MobiDB-lite"/>
    </source>
</evidence>
<evidence type="ECO:0000313" key="3">
    <source>
        <dbReference type="Proteomes" id="UP000069272"/>
    </source>
</evidence>
<keyword evidence="3" id="KW-1185">Reference proteome</keyword>
<evidence type="ECO:0000313" key="2">
    <source>
        <dbReference type="EnsemblMetazoa" id="AALB005042-PA"/>
    </source>
</evidence>
<dbReference type="VEuPathDB" id="VectorBase:AALB005042"/>
<organism evidence="2 3">
    <name type="scientific">Anopheles albimanus</name>
    <name type="common">New world malaria mosquito</name>
    <dbReference type="NCBI Taxonomy" id="7167"/>
    <lineage>
        <taxon>Eukaryota</taxon>
        <taxon>Metazoa</taxon>
        <taxon>Ecdysozoa</taxon>
        <taxon>Arthropoda</taxon>
        <taxon>Hexapoda</taxon>
        <taxon>Insecta</taxon>
        <taxon>Pterygota</taxon>
        <taxon>Neoptera</taxon>
        <taxon>Endopterygota</taxon>
        <taxon>Diptera</taxon>
        <taxon>Nematocera</taxon>
        <taxon>Culicoidea</taxon>
        <taxon>Culicidae</taxon>
        <taxon>Anophelinae</taxon>
        <taxon>Anopheles</taxon>
    </lineage>
</organism>
<feature type="region of interest" description="Disordered" evidence="1">
    <location>
        <begin position="317"/>
        <end position="339"/>
    </location>
</feature>
<accession>A0A182FEV1</accession>
<protein>
    <submittedName>
        <fullName evidence="2">Uncharacterized protein</fullName>
    </submittedName>
</protein>
<sequence length="366" mass="39544">MANLHHHHHHHPALHQRHRPFCGVDRQLRKIEEIFSNQKENEHEVKIIESRTSRHCSVHGSHRRGSVCSVKRRDSITSSIGDLSSVAGSTGAGKRASYGSIYNVGREAEMAARRRSRLGNRNSIANFSDLQLQYGGAGSRRNLTGVGVGGRRDSMPAAPRSLEHPAGFPSMLRATSVSTVDLRRKPSIGGSLSTGPGVTRRASMNNNNNNNNSSKRRSLNLDDSLSSAKLHSILKKASASSKDSEDSGEHDALCDMMTKRLSFDSGIAKLPPAVLANNRRNSNDSSSYSSVSRRISIDSLDAGRRYSRRLSDASSLFGGDEDAASSGGSTGGASTGTANDLDRIKVLNSSFASSFDRETSDHEVIH</sequence>
<feature type="region of interest" description="Disordered" evidence="1">
    <location>
        <begin position="144"/>
        <end position="219"/>
    </location>
</feature>
<dbReference type="Proteomes" id="UP000069272">
    <property type="component" value="Chromosome 3L"/>
</dbReference>
<reference evidence="2" key="2">
    <citation type="submission" date="2022-08" db="UniProtKB">
        <authorList>
            <consortium name="EnsemblMetazoa"/>
        </authorList>
    </citation>
    <scope>IDENTIFICATION</scope>
    <source>
        <strain evidence="2">STECLA/ALBI9_A</strain>
    </source>
</reference>
<dbReference type="EnsemblMetazoa" id="AALB005042-RA">
    <property type="protein sequence ID" value="AALB005042-PA"/>
    <property type="gene ID" value="AALB005042"/>
</dbReference>
<dbReference type="AlphaFoldDB" id="A0A182FEV1"/>